<dbReference type="Proteomes" id="UP000037696">
    <property type="component" value="Unassembled WGS sequence"/>
</dbReference>
<feature type="non-terminal residue" evidence="1">
    <location>
        <position position="1"/>
    </location>
</feature>
<gene>
    <name evidence="1" type="ORF">ACN38_g2287</name>
</gene>
<protein>
    <submittedName>
        <fullName evidence="1">Uncharacterized protein</fullName>
    </submittedName>
</protein>
<name>A0A0M8PFM4_9EURO</name>
<dbReference type="EMBL" id="LHQQ01000025">
    <property type="protein sequence ID" value="KOS46710.1"/>
    <property type="molecule type" value="Genomic_DNA"/>
</dbReference>
<evidence type="ECO:0000313" key="1">
    <source>
        <dbReference type="EMBL" id="KOS46710.1"/>
    </source>
</evidence>
<proteinExistence type="predicted"/>
<comment type="caution">
    <text evidence="1">The sequence shown here is derived from an EMBL/GenBank/DDBJ whole genome shotgun (WGS) entry which is preliminary data.</text>
</comment>
<accession>A0A0M8PFM4</accession>
<evidence type="ECO:0000313" key="2">
    <source>
        <dbReference type="Proteomes" id="UP000037696"/>
    </source>
</evidence>
<keyword evidence="2" id="KW-1185">Reference proteome</keyword>
<sequence length="36" mass="3988">SHACMHVVCCRLSLLIFVCYLLFATIEQCSDGLQGI</sequence>
<dbReference type="AlphaFoldDB" id="A0A0M8PFM4"/>
<reference evidence="1 2" key="1">
    <citation type="submission" date="2015-08" db="EMBL/GenBank/DDBJ databases">
        <title>Genome sequencing of Penicillium nordicum.</title>
        <authorList>
            <person name="Nguyen H.D."/>
            <person name="Seifert K.A."/>
        </authorList>
    </citation>
    <scope>NUCLEOTIDE SEQUENCE [LARGE SCALE GENOMIC DNA]</scope>
    <source>
        <strain evidence="1 2">DAOMC 185683</strain>
    </source>
</reference>
<organism evidence="1 2">
    <name type="scientific">Penicillium nordicum</name>
    <dbReference type="NCBI Taxonomy" id="229535"/>
    <lineage>
        <taxon>Eukaryota</taxon>
        <taxon>Fungi</taxon>
        <taxon>Dikarya</taxon>
        <taxon>Ascomycota</taxon>
        <taxon>Pezizomycotina</taxon>
        <taxon>Eurotiomycetes</taxon>
        <taxon>Eurotiomycetidae</taxon>
        <taxon>Eurotiales</taxon>
        <taxon>Aspergillaceae</taxon>
        <taxon>Penicillium</taxon>
    </lineage>
</organism>